<evidence type="ECO:0000313" key="1">
    <source>
        <dbReference type="EMBL" id="SFV54524.1"/>
    </source>
</evidence>
<sequence length="94" mass="11359">MKFEWSNEKNNLNIEKHKISFEEAKEVFLDPMHISKLDHRFDYFAERWITLGITTKDNILVVANIFFDENGEEIVRIISARKANQKERIFYEQH</sequence>
<dbReference type="InterPro" id="IPR007460">
    <property type="entry name" value="BrnT_toxin"/>
</dbReference>
<dbReference type="Pfam" id="PF04365">
    <property type="entry name" value="BrnT_toxin"/>
    <property type="match status" value="1"/>
</dbReference>
<protein>
    <recommendedName>
        <fullName evidence="2">COGs COG2929</fullName>
    </recommendedName>
</protein>
<dbReference type="Gene3D" id="3.10.450.530">
    <property type="entry name" value="Ribonuclease toxin, BrnT, of type II toxin-antitoxin system"/>
    <property type="match status" value="1"/>
</dbReference>
<gene>
    <name evidence="1" type="ORF">MNB_SM-4-1705</name>
</gene>
<evidence type="ECO:0008006" key="2">
    <source>
        <dbReference type="Google" id="ProtNLM"/>
    </source>
</evidence>
<name>A0A1W1BLV9_9ZZZZ</name>
<dbReference type="AlphaFoldDB" id="A0A1W1BLV9"/>
<reference evidence="1" key="1">
    <citation type="submission" date="2016-10" db="EMBL/GenBank/DDBJ databases">
        <authorList>
            <person name="de Groot N.N."/>
        </authorList>
    </citation>
    <scope>NUCLEOTIDE SEQUENCE</scope>
</reference>
<dbReference type="EMBL" id="FPHF01000028">
    <property type="protein sequence ID" value="SFV54524.1"/>
    <property type="molecule type" value="Genomic_DNA"/>
</dbReference>
<organism evidence="1">
    <name type="scientific">hydrothermal vent metagenome</name>
    <dbReference type="NCBI Taxonomy" id="652676"/>
    <lineage>
        <taxon>unclassified sequences</taxon>
        <taxon>metagenomes</taxon>
        <taxon>ecological metagenomes</taxon>
    </lineage>
</organism>
<dbReference type="InterPro" id="IPR038573">
    <property type="entry name" value="BrnT_sf"/>
</dbReference>
<proteinExistence type="predicted"/>
<accession>A0A1W1BLV9</accession>